<dbReference type="NCBIfam" id="TIGR01311">
    <property type="entry name" value="glycerol_kin"/>
    <property type="match status" value="1"/>
</dbReference>
<dbReference type="PANTHER" id="PTHR10196">
    <property type="entry name" value="SUGAR KINASE"/>
    <property type="match status" value="1"/>
</dbReference>
<dbReference type="AlphaFoldDB" id="A0A5E8C1Q3"/>
<dbReference type="PROSITE" id="PS00445">
    <property type="entry name" value="FGGY_KINASES_2"/>
    <property type="match status" value="1"/>
</dbReference>
<dbReference type="InterPro" id="IPR018483">
    <property type="entry name" value="Carb_kinase_FGGY_CS"/>
</dbReference>
<dbReference type="NCBIfam" id="NF000756">
    <property type="entry name" value="PRK00047.1"/>
    <property type="match status" value="1"/>
</dbReference>
<proteinExistence type="inferred from homology"/>
<name>A0A5E8C1Q3_9ASCO</name>
<dbReference type="GO" id="GO:0005739">
    <property type="term" value="C:mitochondrion"/>
    <property type="evidence" value="ECO:0007669"/>
    <property type="project" value="TreeGrafter"/>
</dbReference>
<evidence type="ECO:0000256" key="9">
    <source>
        <dbReference type="ARBA" id="ARBA00043149"/>
    </source>
</evidence>
<dbReference type="InterPro" id="IPR043129">
    <property type="entry name" value="ATPase_NBD"/>
</dbReference>
<keyword evidence="8" id="KW-0067">ATP-binding</keyword>
<dbReference type="EC" id="2.7.1.30" evidence="3"/>
<dbReference type="FunFam" id="3.30.420.40:FF:000085">
    <property type="entry name" value="Glycerol kinase 2"/>
    <property type="match status" value="1"/>
</dbReference>
<dbReference type="InterPro" id="IPR005999">
    <property type="entry name" value="Glycerol_kin"/>
</dbReference>
<accession>A0A5E8C1Q3</accession>
<evidence type="ECO:0000256" key="4">
    <source>
        <dbReference type="ARBA" id="ARBA00022679"/>
    </source>
</evidence>
<dbReference type="Pfam" id="PF02782">
    <property type="entry name" value="FGGY_C"/>
    <property type="match status" value="1"/>
</dbReference>
<dbReference type="SUPFAM" id="SSF53067">
    <property type="entry name" value="Actin-like ATPase domain"/>
    <property type="match status" value="2"/>
</dbReference>
<dbReference type="PANTHER" id="PTHR10196:SF69">
    <property type="entry name" value="GLYCEROL KINASE"/>
    <property type="match status" value="1"/>
</dbReference>
<keyword evidence="7" id="KW-0319">Glycerol metabolism</keyword>
<dbReference type="InterPro" id="IPR042018">
    <property type="entry name" value="GK1-3_metazoan-type"/>
</dbReference>
<evidence type="ECO:0000313" key="14">
    <source>
        <dbReference type="Proteomes" id="UP000398389"/>
    </source>
</evidence>
<dbReference type="EMBL" id="CABVLU010000003">
    <property type="protein sequence ID" value="VVT55687.1"/>
    <property type="molecule type" value="Genomic_DNA"/>
</dbReference>
<evidence type="ECO:0000256" key="5">
    <source>
        <dbReference type="ARBA" id="ARBA00022741"/>
    </source>
</evidence>
<dbReference type="InterPro" id="IPR018485">
    <property type="entry name" value="FGGY_C"/>
</dbReference>
<dbReference type="GO" id="GO:0005524">
    <property type="term" value="F:ATP binding"/>
    <property type="evidence" value="ECO:0007669"/>
    <property type="project" value="UniProtKB-KW"/>
</dbReference>
<gene>
    <name evidence="13" type="ORF">SAPINGB_P004692</name>
</gene>
<organism evidence="13 14">
    <name type="scientific">Magnusiomyces paraingens</name>
    <dbReference type="NCBI Taxonomy" id="2606893"/>
    <lineage>
        <taxon>Eukaryota</taxon>
        <taxon>Fungi</taxon>
        <taxon>Dikarya</taxon>
        <taxon>Ascomycota</taxon>
        <taxon>Saccharomycotina</taxon>
        <taxon>Dipodascomycetes</taxon>
        <taxon>Dipodascales</taxon>
        <taxon>Dipodascaceae</taxon>
        <taxon>Magnusiomyces</taxon>
    </lineage>
</organism>
<dbReference type="OrthoDB" id="5422795at2759"/>
<evidence type="ECO:0000256" key="6">
    <source>
        <dbReference type="ARBA" id="ARBA00022777"/>
    </source>
</evidence>
<keyword evidence="4 10" id="KW-0808">Transferase</keyword>
<dbReference type="GO" id="GO:0019563">
    <property type="term" value="P:glycerol catabolic process"/>
    <property type="evidence" value="ECO:0007669"/>
    <property type="project" value="UniProtKB-UniPathway"/>
</dbReference>
<evidence type="ECO:0000256" key="10">
    <source>
        <dbReference type="RuleBase" id="RU003733"/>
    </source>
</evidence>
<keyword evidence="5" id="KW-0547">Nucleotide-binding</keyword>
<keyword evidence="6 10" id="KW-0418">Kinase</keyword>
<protein>
    <recommendedName>
        <fullName evidence="3">glycerol kinase</fullName>
        <ecNumber evidence="3">2.7.1.30</ecNumber>
    </recommendedName>
    <alternativeName>
        <fullName evidence="9">ATP:glycerol 3-phosphotransferase</fullName>
    </alternativeName>
</protein>
<evidence type="ECO:0000256" key="3">
    <source>
        <dbReference type="ARBA" id="ARBA00012099"/>
    </source>
</evidence>
<dbReference type="CDD" id="cd07792">
    <property type="entry name" value="ASKHA_NBD_FGGY_GK1-3-like"/>
    <property type="match status" value="1"/>
</dbReference>
<reference evidence="13 14" key="1">
    <citation type="submission" date="2019-09" db="EMBL/GenBank/DDBJ databases">
        <authorList>
            <person name="Brejova B."/>
        </authorList>
    </citation>
    <scope>NUCLEOTIDE SEQUENCE [LARGE SCALE GENOMIC DNA]</scope>
</reference>
<dbReference type="GO" id="GO:0006641">
    <property type="term" value="P:triglyceride metabolic process"/>
    <property type="evidence" value="ECO:0007669"/>
    <property type="project" value="TreeGrafter"/>
</dbReference>
<feature type="domain" description="Carbohydrate kinase FGGY C-terminal" evidence="12">
    <location>
        <begin position="266"/>
        <end position="455"/>
    </location>
</feature>
<evidence type="ECO:0000259" key="12">
    <source>
        <dbReference type="Pfam" id="PF02782"/>
    </source>
</evidence>
<dbReference type="UniPathway" id="UPA00618">
    <property type="reaction ID" value="UER00672"/>
</dbReference>
<dbReference type="GO" id="GO:0004370">
    <property type="term" value="F:glycerol kinase activity"/>
    <property type="evidence" value="ECO:0007669"/>
    <property type="project" value="UniProtKB-EC"/>
</dbReference>
<dbReference type="Proteomes" id="UP000398389">
    <property type="component" value="Unassembled WGS sequence"/>
</dbReference>
<dbReference type="Pfam" id="PF00370">
    <property type="entry name" value="FGGY_N"/>
    <property type="match status" value="1"/>
</dbReference>
<dbReference type="GO" id="GO:0046167">
    <property type="term" value="P:glycerol-3-phosphate biosynthetic process"/>
    <property type="evidence" value="ECO:0007669"/>
    <property type="project" value="TreeGrafter"/>
</dbReference>
<evidence type="ECO:0000313" key="13">
    <source>
        <dbReference type="EMBL" id="VVT55687.1"/>
    </source>
</evidence>
<evidence type="ECO:0000256" key="8">
    <source>
        <dbReference type="ARBA" id="ARBA00022840"/>
    </source>
</evidence>
<evidence type="ECO:0000256" key="1">
    <source>
        <dbReference type="ARBA" id="ARBA00005190"/>
    </source>
</evidence>
<dbReference type="RefSeq" id="XP_031855298.1">
    <property type="nucleotide sequence ID" value="XM_031999407.1"/>
</dbReference>
<dbReference type="PIRSF" id="PIRSF000538">
    <property type="entry name" value="GlpK"/>
    <property type="match status" value="1"/>
</dbReference>
<dbReference type="GeneID" id="43583507"/>
<evidence type="ECO:0000256" key="2">
    <source>
        <dbReference type="ARBA" id="ARBA00009156"/>
    </source>
</evidence>
<comment type="pathway">
    <text evidence="1">Polyol metabolism; glycerol degradation via glycerol kinase pathway; sn-glycerol 3-phosphate from glycerol: step 1/1.</text>
</comment>
<comment type="similarity">
    <text evidence="2 10">Belongs to the FGGY kinase family.</text>
</comment>
<dbReference type="InterPro" id="IPR018484">
    <property type="entry name" value="FGGY_N"/>
</dbReference>
<evidence type="ECO:0000259" key="11">
    <source>
        <dbReference type="Pfam" id="PF00370"/>
    </source>
</evidence>
<dbReference type="Gene3D" id="3.30.420.40">
    <property type="match status" value="2"/>
</dbReference>
<dbReference type="InterPro" id="IPR000577">
    <property type="entry name" value="Carb_kinase_FGGY"/>
</dbReference>
<dbReference type="FunFam" id="3.30.420.40:FF:000086">
    <property type="entry name" value="Glycerol kinase"/>
    <property type="match status" value="1"/>
</dbReference>
<sequence>MAEEFVGAIDQGTTSTRFILFDKKGQIRLSHQVEFNQYYPHPGWVEHNPEELTDSANTCLYEVGKKMFSANIHTSQVKAIGITNQRETSIVWDRKTGIPMHNAIVWSDARTTETVKKLKAQPGADKIQETCGLPISTYFAAVKVRWILDHRPEVREVYERGDLAFGTVDSWLLWNLLGGLNGGRHITDATNASRSMLMNIKTLKYDDKLLDFFGLQKLVLPEIVSSSETYGRIGTGYFAGVPIAGCLGDQSAALVGQLGFDAGEAKNTYGTGCFLLYNTGNEPVISKNGLLTTIGYQFKDSPPVYALEGSIAVAGSAIKWLRDNIGLVSTSAEIGDNAAKVPDNAGVVFVTALSGLFAPYWRDDARGTIVGLTQYTTKNHICRAVLEATCFQSKAILEAMAKDSGAPFKALRVDGGITNSDTAMQIQADLLGIDVIRPAMRETTALGAAIAAGFAVGVWKNKEELKTINQEGKTIFKGTYTPERRAKEYKLWNRAVERAIGWLEESDVEDADE</sequence>
<keyword evidence="14" id="KW-1185">Reference proteome</keyword>
<evidence type="ECO:0000256" key="7">
    <source>
        <dbReference type="ARBA" id="ARBA00022798"/>
    </source>
</evidence>
<feature type="domain" description="Carbohydrate kinase FGGY N-terminal" evidence="11">
    <location>
        <begin position="7"/>
        <end position="256"/>
    </location>
</feature>